<dbReference type="OrthoDB" id="4760831at2759"/>
<evidence type="ECO:0000313" key="3">
    <source>
        <dbReference type="EMBL" id="KAH6655094.1"/>
    </source>
</evidence>
<evidence type="ECO:0000259" key="2">
    <source>
        <dbReference type="Pfam" id="PF00656"/>
    </source>
</evidence>
<dbReference type="Proteomes" id="UP000758603">
    <property type="component" value="Unassembled WGS sequence"/>
</dbReference>
<dbReference type="EMBL" id="JAGPXC010000003">
    <property type="protein sequence ID" value="KAH6655094.1"/>
    <property type="molecule type" value="Genomic_DNA"/>
</dbReference>
<gene>
    <name evidence="3" type="ORF">BKA67DRAFT_689937</name>
</gene>
<dbReference type="InterPro" id="IPR011600">
    <property type="entry name" value="Pept_C14_caspase"/>
</dbReference>
<organism evidence="3 4">
    <name type="scientific">Truncatella angustata</name>
    <dbReference type="NCBI Taxonomy" id="152316"/>
    <lineage>
        <taxon>Eukaryota</taxon>
        <taxon>Fungi</taxon>
        <taxon>Dikarya</taxon>
        <taxon>Ascomycota</taxon>
        <taxon>Pezizomycotina</taxon>
        <taxon>Sordariomycetes</taxon>
        <taxon>Xylariomycetidae</taxon>
        <taxon>Amphisphaeriales</taxon>
        <taxon>Sporocadaceae</taxon>
        <taxon>Truncatella</taxon>
    </lineage>
</organism>
<proteinExistence type="predicted"/>
<dbReference type="GO" id="GO:0006508">
    <property type="term" value="P:proteolysis"/>
    <property type="evidence" value="ECO:0007669"/>
    <property type="project" value="InterPro"/>
</dbReference>
<feature type="domain" description="Peptidase C14 caspase" evidence="2">
    <location>
        <begin position="72"/>
        <end position="253"/>
    </location>
</feature>
<dbReference type="GO" id="GO:0004197">
    <property type="term" value="F:cysteine-type endopeptidase activity"/>
    <property type="evidence" value="ECO:0007669"/>
    <property type="project" value="InterPro"/>
</dbReference>
<dbReference type="AlphaFoldDB" id="A0A9P8UM13"/>
<feature type="compositionally biased region" description="Basic and acidic residues" evidence="1">
    <location>
        <begin position="496"/>
        <end position="505"/>
    </location>
</feature>
<feature type="region of interest" description="Disordered" evidence="1">
    <location>
        <begin position="403"/>
        <end position="446"/>
    </location>
</feature>
<comment type="caution">
    <text evidence="3">The sequence shown here is derived from an EMBL/GenBank/DDBJ whole genome shotgun (WGS) entry which is preliminary data.</text>
</comment>
<feature type="region of interest" description="Disordered" evidence="1">
    <location>
        <begin position="462"/>
        <end position="521"/>
    </location>
</feature>
<name>A0A9P8UM13_9PEZI</name>
<keyword evidence="4" id="KW-1185">Reference proteome</keyword>
<dbReference type="RefSeq" id="XP_045959359.1">
    <property type="nucleotide sequence ID" value="XM_046109118.1"/>
</dbReference>
<evidence type="ECO:0000256" key="1">
    <source>
        <dbReference type="SAM" id="MobiDB-lite"/>
    </source>
</evidence>
<dbReference type="Pfam" id="PF00656">
    <property type="entry name" value="Peptidase_C14"/>
    <property type="match status" value="1"/>
</dbReference>
<sequence length="521" mass="58681">MSSMRGNPPKKGLFQPLESATKDYQDEAETRDSKLKAVWDNQMGDLENKYIPYKNAFVLLLSWHKDIDDLKTDKEVTALEDLFKQKFMYKTIRKTLRNDPRRSAQAQVNRHLAEFVDDHDDTNTLLIVYYAGHGRPGNVPGALRLTGSTSLRTEDDSELHEIVWSSAEHNIKKTRADVLVIFDCCHAGELERNVRGHYNRRAFEFLAATSAKSTTKKPGKESFTSALIWSLTRLVEQGSFSTQELLRTIQNEAPYFPEDQSPRLSERQPSSQRKIMFAPLTDDYVKKATEASKADDEEDFDDEMRQDLLLRFVFDKDITESMVTEIARHMQHLIRDRDIKAKTVSWEGINMLASLRYKNAMVAQPWIRYFSNRLSLMRNRSEASSAEDAIPSKASIVVSDEAVQVSMPSGPSSVDEDFVTTPNPSSSAEPEISEDHGASAGKPLSLDTGGCSVSRLPSFNDRGHIAHTPGLAMPNLRKRGRDTKNDHELSAFAKRGKIDGKDQSVREAGGGLRSGTRYNTL</sequence>
<dbReference type="GeneID" id="70138009"/>
<feature type="compositionally biased region" description="Basic and acidic residues" evidence="1">
    <location>
        <begin position="20"/>
        <end position="31"/>
    </location>
</feature>
<dbReference type="Gene3D" id="3.40.50.1460">
    <property type="match status" value="1"/>
</dbReference>
<feature type="region of interest" description="Disordered" evidence="1">
    <location>
        <begin position="1"/>
        <end position="31"/>
    </location>
</feature>
<reference evidence="3" key="1">
    <citation type="journal article" date="2021" name="Nat. Commun.">
        <title>Genetic determinants of endophytism in the Arabidopsis root mycobiome.</title>
        <authorList>
            <person name="Mesny F."/>
            <person name="Miyauchi S."/>
            <person name="Thiergart T."/>
            <person name="Pickel B."/>
            <person name="Atanasova L."/>
            <person name="Karlsson M."/>
            <person name="Huettel B."/>
            <person name="Barry K.W."/>
            <person name="Haridas S."/>
            <person name="Chen C."/>
            <person name="Bauer D."/>
            <person name="Andreopoulos W."/>
            <person name="Pangilinan J."/>
            <person name="LaButti K."/>
            <person name="Riley R."/>
            <person name="Lipzen A."/>
            <person name="Clum A."/>
            <person name="Drula E."/>
            <person name="Henrissat B."/>
            <person name="Kohler A."/>
            <person name="Grigoriev I.V."/>
            <person name="Martin F.M."/>
            <person name="Hacquard S."/>
        </authorList>
    </citation>
    <scope>NUCLEOTIDE SEQUENCE</scope>
    <source>
        <strain evidence="3">MPI-SDFR-AT-0073</strain>
    </source>
</reference>
<accession>A0A9P8UM13</accession>
<evidence type="ECO:0000313" key="4">
    <source>
        <dbReference type="Proteomes" id="UP000758603"/>
    </source>
</evidence>
<protein>
    <recommendedName>
        <fullName evidence="2">Peptidase C14 caspase domain-containing protein</fullName>
    </recommendedName>
</protein>